<dbReference type="InterPro" id="IPR001130">
    <property type="entry name" value="TatD-like"/>
</dbReference>
<comment type="similarity">
    <text evidence="1">Belongs to the metallo-dependent hydrolases superfamily. TatD-type hydrolase family.</text>
</comment>
<comment type="caution">
    <text evidence="5">The sequence shown here is derived from an EMBL/GenBank/DDBJ whole genome shotgun (WGS) entry which is preliminary data.</text>
</comment>
<keyword evidence="2 4" id="KW-0479">Metal-binding</keyword>
<name>A0A0L8VEE7_9BACT</name>
<dbReference type="PANTHER" id="PTHR46317">
    <property type="entry name" value="HYDROLASE OF PHP SUPERFAMILY-RELATED PROTEIN"/>
    <property type="match status" value="1"/>
</dbReference>
<evidence type="ECO:0000313" key="5">
    <source>
        <dbReference type="EMBL" id="KOH46713.1"/>
    </source>
</evidence>
<reference evidence="6" key="1">
    <citation type="submission" date="2015-07" db="EMBL/GenBank/DDBJ databases">
        <title>Genome sequencing of Sunxiuqinia dokdonensis strain SK.</title>
        <authorList>
            <person name="Ahn S."/>
            <person name="Kim B.-C."/>
        </authorList>
    </citation>
    <scope>NUCLEOTIDE SEQUENCE [LARGE SCALE GENOMIC DNA]</scope>
    <source>
        <strain evidence="6">SK</strain>
    </source>
</reference>
<dbReference type="SUPFAM" id="SSF51556">
    <property type="entry name" value="Metallo-dependent hydrolases"/>
    <property type="match status" value="1"/>
</dbReference>
<dbReference type="PANTHER" id="PTHR46317:SF1">
    <property type="entry name" value="HYDROLASE, TATD FAMILY"/>
    <property type="match status" value="1"/>
</dbReference>
<feature type="binding site" evidence="4">
    <location>
        <position position="146"/>
    </location>
    <ligand>
        <name>a divalent metal cation</name>
        <dbReference type="ChEBI" id="CHEBI:60240"/>
        <label>2</label>
    </ligand>
</feature>
<organism evidence="5 6">
    <name type="scientific">Sunxiuqinia dokdonensis</name>
    <dbReference type="NCBI Taxonomy" id="1409788"/>
    <lineage>
        <taxon>Bacteria</taxon>
        <taxon>Pseudomonadati</taxon>
        <taxon>Bacteroidota</taxon>
        <taxon>Bacteroidia</taxon>
        <taxon>Marinilabiliales</taxon>
        <taxon>Prolixibacteraceae</taxon>
        <taxon>Sunxiuqinia</taxon>
    </lineage>
</organism>
<dbReference type="PATRIC" id="fig|1409788.3.peg.446"/>
<dbReference type="NCBIfam" id="NF041926">
    <property type="entry name" value="QatD"/>
    <property type="match status" value="1"/>
</dbReference>
<protein>
    <submittedName>
        <fullName evidence="5">TatD family hydrolase</fullName>
    </submittedName>
</protein>
<evidence type="ECO:0000313" key="6">
    <source>
        <dbReference type="Proteomes" id="UP000036958"/>
    </source>
</evidence>
<feature type="binding site" evidence="4">
    <location>
        <position position="5"/>
    </location>
    <ligand>
        <name>a divalent metal cation</name>
        <dbReference type="ChEBI" id="CHEBI:60240"/>
        <label>1</label>
    </ligand>
</feature>
<feature type="binding site" evidence="4">
    <location>
        <position position="122"/>
    </location>
    <ligand>
        <name>a divalent metal cation</name>
        <dbReference type="ChEBI" id="CHEBI:60240"/>
        <label>2</label>
    </ligand>
</feature>
<dbReference type="AlphaFoldDB" id="A0A0L8VEE7"/>
<proteinExistence type="inferred from homology"/>
<dbReference type="EMBL" id="LGIA01000022">
    <property type="protein sequence ID" value="KOH46713.1"/>
    <property type="molecule type" value="Genomic_DNA"/>
</dbReference>
<feature type="binding site" evidence="4">
    <location>
        <position position="194"/>
    </location>
    <ligand>
        <name>a divalent metal cation</name>
        <dbReference type="ChEBI" id="CHEBI:60240"/>
        <label>1</label>
    </ligand>
</feature>
<feature type="binding site" evidence="4">
    <location>
        <position position="84"/>
    </location>
    <ligand>
        <name>a divalent metal cation</name>
        <dbReference type="ChEBI" id="CHEBI:60240"/>
        <label>1</label>
    </ligand>
</feature>
<keyword evidence="3 5" id="KW-0378">Hydrolase</keyword>
<evidence type="ECO:0000256" key="4">
    <source>
        <dbReference type="PIRSR" id="PIRSR005902-1"/>
    </source>
</evidence>
<sequence length="243" mass="27636">MIDFHCHLDLFPDPKSIAEECGARDLYVLAVTTTPSAWVKSNQLSTNNKRIKTALGLHPQLAFEREEELSLFDNLLPKVRYVGEIGLDGSRDFIKTWDAQIRVFYHILNSCQNSGGKILSIHSRKAEKKVIDLLYNFPKAGIPILHWYSGSLAELKRAIDIGCWFSINPAMVKSKSGTRIIQEIPKSKIVSETDSPFTGEYDNPYKPWDVELVYIGLSKIWGMPLNDTKKLIWNNCKNLLNPK</sequence>
<feature type="binding site" evidence="4">
    <location>
        <position position="7"/>
    </location>
    <ligand>
        <name>a divalent metal cation</name>
        <dbReference type="ChEBI" id="CHEBI:60240"/>
        <label>1</label>
    </ligand>
</feature>
<dbReference type="Gene3D" id="3.20.20.140">
    <property type="entry name" value="Metal-dependent hydrolases"/>
    <property type="match status" value="1"/>
</dbReference>
<dbReference type="Proteomes" id="UP000036958">
    <property type="component" value="Unassembled WGS sequence"/>
</dbReference>
<evidence type="ECO:0000256" key="3">
    <source>
        <dbReference type="ARBA" id="ARBA00022801"/>
    </source>
</evidence>
<evidence type="ECO:0000256" key="2">
    <source>
        <dbReference type="ARBA" id="ARBA00022723"/>
    </source>
</evidence>
<dbReference type="PIRSF" id="PIRSF005902">
    <property type="entry name" value="DNase_TatD"/>
    <property type="match status" value="1"/>
</dbReference>
<dbReference type="OrthoDB" id="9810005at2"/>
<dbReference type="Pfam" id="PF01026">
    <property type="entry name" value="TatD_DNase"/>
    <property type="match status" value="1"/>
</dbReference>
<gene>
    <name evidence="5" type="ORF">NC99_04290</name>
</gene>
<accession>A0A0L8VEE7</accession>
<dbReference type="GO" id="GO:0046872">
    <property type="term" value="F:metal ion binding"/>
    <property type="evidence" value="ECO:0007669"/>
    <property type="project" value="UniProtKB-KW"/>
</dbReference>
<dbReference type="STRING" id="1409788.NC99_04290"/>
<evidence type="ECO:0000256" key="1">
    <source>
        <dbReference type="ARBA" id="ARBA00009275"/>
    </source>
</evidence>
<dbReference type="RefSeq" id="WP_053179309.1">
    <property type="nucleotide sequence ID" value="NZ_LGIA01000022.1"/>
</dbReference>
<dbReference type="InterPro" id="IPR049677">
    <property type="entry name" value="QatD"/>
</dbReference>
<dbReference type="InterPro" id="IPR032466">
    <property type="entry name" value="Metal_Hydrolase"/>
</dbReference>
<keyword evidence="6" id="KW-1185">Reference proteome</keyword>
<dbReference type="GO" id="GO:0016788">
    <property type="term" value="F:hydrolase activity, acting on ester bonds"/>
    <property type="evidence" value="ECO:0007669"/>
    <property type="project" value="InterPro"/>
</dbReference>
<dbReference type="CDD" id="cd01310">
    <property type="entry name" value="TatD_DNAse"/>
    <property type="match status" value="1"/>
</dbReference>